<comment type="subcellular location">
    <subcellularLocation>
        <location evidence="1">Membrane</location>
        <topology evidence="1">Multi-pass membrane protein</topology>
    </subcellularLocation>
</comment>
<dbReference type="PANTHER" id="PTHR43731">
    <property type="entry name" value="RHOMBOID PROTEASE"/>
    <property type="match status" value="1"/>
</dbReference>
<dbReference type="Gene3D" id="1.20.1540.10">
    <property type="entry name" value="Rhomboid-like"/>
    <property type="match status" value="1"/>
</dbReference>
<proteinExistence type="predicted"/>
<dbReference type="InterPro" id="IPR035952">
    <property type="entry name" value="Rhomboid-like_sf"/>
</dbReference>
<evidence type="ECO:0008006" key="10">
    <source>
        <dbReference type="Google" id="ProtNLM"/>
    </source>
</evidence>
<keyword evidence="9" id="KW-1185">Reference proteome</keyword>
<dbReference type="Proteomes" id="UP001499852">
    <property type="component" value="Unassembled WGS sequence"/>
</dbReference>
<feature type="domain" description="DUF6576" evidence="7">
    <location>
        <begin position="281"/>
        <end position="314"/>
    </location>
</feature>
<feature type="transmembrane region" description="Helical" evidence="5">
    <location>
        <begin position="140"/>
        <end position="159"/>
    </location>
</feature>
<evidence type="ECO:0000259" key="7">
    <source>
        <dbReference type="Pfam" id="PF20216"/>
    </source>
</evidence>
<feature type="transmembrane region" description="Helical" evidence="5">
    <location>
        <begin position="20"/>
        <end position="43"/>
    </location>
</feature>
<feature type="transmembrane region" description="Helical" evidence="5">
    <location>
        <begin position="77"/>
        <end position="100"/>
    </location>
</feature>
<feature type="domain" description="Peptidase S54 rhomboid" evidence="6">
    <location>
        <begin position="71"/>
        <end position="221"/>
    </location>
</feature>
<dbReference type="InterPro" id="IPR022764">
    <property type="entry name" value="Peptidase_S54_rhomboid_dom"/>
</dbReference>
<feature type="transmembrane region" description="Helical" evidence="5">
    <location>
        <begin position="198"/>
        <end position="220"/>
    </location>
</feature>
<evidence type="ECO:0000256" key="2">
    <source>
        <dbReference type="ARBA" id="ARBA00022692"/>
    </source>
</evidence>
<keyword evidence="2 5" id="KW-0812">Transmembrane</keyword>
<dbReference type="PANTHER" id="PTHR43731:SF26">
    <property type="entry name" value="RHOMBOID-LIKE PROTEIN 10, CHLOROPLASTIC"/>
    <property type="match status" value="1"/>
</dbReference>
<dbReference type="EMBL" id="BAABIA010000007">
    <property type="protein sequence ID" value="GAA5144198.1"/>
    <property type="molecule type" value="Genomic_DNA"/>
</dbReference>
<dbReference type="Pfam" id="PF20216">
    <property type="entry name" value="DUF6576"/>
    <property type="match status" value="1"/>
</dbReference>
<keyword evidence="4 5" id="KW-0472">Membrane</keyword>
<evidence type="ECO:0000256" key="4">
    <source>
        <dbReference type="ARBA" id="ARBA00023136"/>
    </source>
</evidence>
<sequence>MSLDDRDYMRTRPPPLGEWLRRWTAFHVVFALNVAVFFVQWGLQEAWLRDALTGEPIRPLGGLSLDELTSGHFWTPFSFMFVHSGWGAFLSSLLLLWMAGQRVQALYGGRNLVLIHALAGLFGAAVSLAVSAYALKSTSLVLMGASVPAMGLLLAYAVAMPEEEVPLLRLSLWRFARLLLAGSTLLGLLSWMGAFPEWMPNGAAVCFAHVGAGLAGWYFARSLGYGGVPAHLLNPPVSAGSVLRRRPEMARAQRPRRPVVEVDMEAVRRENPRNDPLVDLMKDEIDPILDKINDHGMGSLTDDERRALERASRRFLK</sequence>
<dbReference type="InterPro" id="IPR046483">
    <property type="entry name" value="DUF6576"/>
</dbReference>
<reference evidence="9" key="1">
    <citation type="journal article" date="2019" name="Int. J. Syst. Evol. Microbiol.">
        <title>The Global Catalogue of Microorganisms (GCM) 10K type strain sequencing project: providing services to taxonomists for standard genome sequencing and annotation.</title>
        <authorList>
            <consortium name="The Broad Institute Genomics Platform"/>
            <consortium name="The Broad Institute Genome Sequencing Center for Infectious Disease"/>
            <person name="Wu L."/>
            <person name="Ma J."/>
        </authorList>
    </citation>
    <scope>NUCLEOTIDE SEQUENCE [LARGE SCALE GENOMIC DNA]</scope>
    <source>
        <strain evidence="9">JCM 18053</strain>
    </source>
</reference>
<evidence type="ECO:0000313" key="9">
    <source>
        <dbReference type="Proteomes" id="UP001499852"/>
    </source>
</evidence>
<name>A0ABP9PFL5_9BACT</name>
<dbReference type="InterPro" id="IPR050925">
    <property type="entry name" value="Rhomboid_protease_S54"/>
</dbReference>
<protein>
    <recommendedName>
        <fullName evidence="10">Membrane associated rhomboid family serine protease</fullName>
    </recommendedName>
</protein>
<organism evidence="8 9">
    <name type="scientific">Prosthecobacter algae</name>
    <dbReference type="NCBI Taxonomy" id="1144682"/>
    <lineage>
        <taxon>Bacteria</taxon>
        <taxon>Pseudomonadati</taxon>
        <taxon>Verrucomicrobiota</taxon>
        <taxon>Verrucomicrobiia</taxon>
        <taxon>Verrucomicrobiales</taxon>
        <taxon>Verrucomicrobiaceae</taxon>
        <taxon>Prosthecobacter</taxon>
    </lineage>
</organism>
<evidence type="ECO:0000256" key="1">
    <source>
        <dbReference type="ARBA" id="ARBA00004141"/>
    </source>
</evidence>
<evidence type="ECO:0000256" key="5">
    <source>
        <dbReference type="SAM" id="Phobius"/>
    </source>
</evidence>
<keyword evidence="3 5" id="KW-1133">Transmembrane helix</keyword>
<dbReference type="RefSeq" id="WP_345737577.1">
    <property type="nucleotide sequence ID" value="NZ_BAABIA010000007.1"/>
</dbReference>
<dbReference type="SUPFAM" id="SSF144091">
    <property type="entry name" value="Rhomboid-like"/>
    <property type="match status" value="1"/>
</dbReference>
<evidence type="ECO:0000313" key="8">
    <source>
        <dbReference type="EMBL" id="GAA5144198.1"/>
    </source>
</evidence>
<evidence type="ECO:0000259" key="6">
    <source>
        <dbReference type="Pfam" id="PF01694"/>
    </source>
</evidence>
<dbReference type="Pfam" id="PF01694">
    <property type="entry name" value="Rhomboid"/>
    <property type="match status" value="1"/>
</dbReference>
<feature type="transmembrane region" description="Helical" evidence="5">
    <location>
        <begin position="112"/>
        <end position="134"/>
    </location>
</feature>
<gene>
    <name evidence="8" type="ORF">GCM10023213_33870</name>
</gene>
<evidence type="ECO:0000256" key="3">
    <source>
        <dbReference type="ARBA" id="ARBA00022989"/>
    </source>
</evidence>
<feature type="transmembrane region" description="Helical" evidence="5">
    <location>
        <begin position="171"/>
        <end position="192"/>
    </location>
</feature>
<comment type="caution">
    <text evidence="8">The sequence shown here is derived from an EMBL/GenBank/DDBJ whole genome shotgun (WGS) entry which is preliminary data.</text>
</comment>
<accession>A0ABP9PFL5</accession>